<accession>A0ACC6UJV5</accession>
<reference evidence="1" key="1">
    <citation type="submission" date="2024-07" db="EMBL/GenBank/DDBJ databases">
        <title>Genome sequencing of plant associated microbes to promote plant fitness in Sorghum bicolor and Oryza sativa.</title>
        <authorList>
            <person name="Coleman-Derr D."/>
        </authorList>
    </citation>
    <scope>NUCLEOTIDE SEQUENCE</scope>
    <source>
        <strain evidence="1">SAI-173</strain>
    </source>
</reference>
<dbReference type="EMBL" id="JBGCBD010000002">
    <property type="protein sequence ID" value="MEY9811744.1"/>
    <property type="molecule type" value="Genomic_DNA"/>
</dbReference>
<dbReference type="Proteomes" id="UP001565447">
    <property type="component" value="Unassembled WGS sequence"/>
</dbReference>
<comment type="caution">
    <text evidence="1">The sequence shown here is derived from an EMBL/GenBank/DDBJ whole genome shotgun (WGS) entry which is preliminary data.</text>
</comment>
<evidence type="ECO:0000313" key="1">
    <source>
        <dbReference type="EMBL" id="MEY9811744.1"/>
    </source>
</evidence>
<proteinExistence type="predicted"/>
<gene>
    <name evidence="1" type="ORF">RKD21_002001</name>
</gene>
<organism evidence="1 2">
    <name type="scientific">Streptomyces albogriseolus</name>
    <dbReference type="NCBI Taxonomy" id="1887"/>
    <lineage>
        <taxon>Bacteria</taxon>
        <taxon>Bacillati</taxon>
        <taxon>Actinomycetota</taxon>
        <taxon>Actinomycetes</taxon>
        <taxon>Kitasatosporales</taxon>
        <taxon>Streptomycetaceae</taxon>
        <taxon>Streptomyces</taxon>
        <taxon>Streptomyces albogriseolus group</taxon>
    </lineage>
</organism>
<keyword evidence="2" id="KW-1185">Reference proteome</keyword>
<evidence type="ECO:0000313" key="2">
    <source>
        <dbReference type="Proteomes" id="UP001565447"/>
    </source>
</evidence>
<protein>
    <submittedName>
        <fullName evidence="1">Bcr/CflA subfamily drug resistance transporter</fullName>
    </submittedName>
</protein>
<sequence length="824" mass="87646">MPEGGASIPKSTESGASGGSVVEAAAHGTPAATPEQRDAVAVPRTGLLVTFILGGLTAVTPLAMDMYLPALPEVTRSLNAPAATVQLTLTACLAGMALGQLVVGPMSDRWGRRRPLLVGLAIYVVATALCAFAPTVELLVACRLAQGLAGAAGIVIARAVARDLYDGVALARFFSTLMLISGMAPILAPLIGGQVLRFTDWRGVFVVLTVLGVLLTALVWTKLPETLAPADRHGGNVGDALAPMRRLLADRVFTGYMLAGGFAFAALFSYVAASPFVMQEIYGASPQTFSLLFGLNSIGLMIMGQVNGKILVGRVRAGQGARRRTRRRGGRRHRVAADVAGRVRRDGPGAGRRGALRADVVHGHRHAQHPDAPADAGPARGRLRVRPARHDVLPHRRDRLPACRHRRRGHRRPDGRRPAGLRPGGDGLLPGNVPPVEERDEHEGRGRLSTPRLRRGTPERAGLDARELRRLAQEVRARTEGPRPWAAGAVVVVGRGPVIAVEEAAGWAVRYAGYDEHADAPVELPPEQRVPMTVDTPFDLASVTKLFTSVAAVQRIERGTLGLDARVGTYLPEFTAAVRHGITVRQLLTHTSGLRPELPLYDCADDAERLALLRAERPVVAPGTYCYSDLNMLLLQHVLERLTGRTLDVLVRDGITRPLGMDATGFGPCPAAAATEDQRRPWAKADRGMLRGEVHDENAWALGGVAGHAGLFSTAGDLAVFCRTLLAGGSYGPARILGPDHVDLMLRAPGLGFAVDRPWFMGALAGRGAAGHSGFTGTSLVLDRATDTFVVLLANTVHPRRPTPPDSTPRAEAATRVARAVRGR</sequence>
<name>A0ACC6UJV5_STRAO</name>